<feature type="compositionally biased region" description="Polar residues" evidence="5">
    <location>
        <begin position="140"/>
        <end position="157"/>
    </location>
</feature>
<dbReference type="EMBL" id="JALJOU010000018">
    <property type="protein sequence ID" value="KAK9838534.1"/>
    <property type="molecule type" value="Genomic_DNA"/>
</dbReference>
<keyword evidence="4" id="KW-0175">Coiled coil</keyword>
<dbReference type="PANTHER" id="PTHR19211">
    <property type="entry name" value="ATP-BINDING TRANSPORT PROTEIN-RELATED"/>
    <property type="match status" value="1"/>
</dbReference>
<dbReference type="Proteomes" id="UP001445335">
    <property type="component" value="Unassembled WGS sequence"/>
</dbReference>
<feature type="compositionally biased region" description="Basic and acidic residues" evidence="5">
    <location>
        <begin position="8"/>
        <end position="73"/>
    </location>
</feature>
<dbReference type="SMART" id="SM00382">
    <property type="entry name" value="AAA"/>
    <property type="match status" value="2"/>
</dbReference>
<dbReference type="InterPro" id="IPR027417">
    <property type="entry name" value="P-loop_NTPase"/>
</dbReference>
<feature type="compositionally biased region" description="Basic and acidic residues" evidence="5">
    <location>
        <begin position="91"/>
        <end position="117"/>
    </location>
</feature>
<dbReference type="Gene3D" id="3.40.50.300">
    <property type="entry name" value="P-loop containing nucleotide triphosphate hydrolases"/>
    <property type="match status" value="3"/>
</dbReference>
<comment type="caution">
    <text evidence="7">The sequence shown here is derived from an EMBL/GenBank/DDBJ whole genome shotgun (WGS) entry which is preliminary data.</text>
</comment>
<dbReference type="CDD" id="cd03221">
    <property type="entry name" value="ABCF_EF-3"/>
    <property type="match status" value="2"/>
</dbReference>
<dbReference type="PROSITE" id="PS50893">
    <property type="entry name" value="ABC_TRANSPORTER_2"/>
    <property type="match status" value="2"/>
</dbReference>
<organism evidence="7 8">
    <name type="scientific">Elliptochloris bilobata</name>
    <dbReference type="NCBI Taxonomy" id="381761"/>
    <lineage>
        <taxon>Eukaryota</taxon>
        <taxon>Viridiplantae</taxon>
        <taxon>Chlorophyta</taxon>
        <taxon>core chlorophytes</taxon>
        <taxon>Trebouxiophyceae</taxon>
        <taxon>Trebouxiophyceae incertae sedis</taxon>
        <taxon>Elliptochloris clade</taxon>
        <taxon>Elliptochloris</taxon>
    </lineage>
</organism>
<evidence type="ECO:0000256" key="2">
    <source>
        <dbReference type="ARBA" id="ARBA00022741"/>
    </source>
</evidence>
<evidence type="ECO:0000256" key="1">
    <source>
        <dbReference type="ARBA" id="ARBA00022737"/>
    </source>
</evidence>
<evidence type="ECO:0000313" key="8">
    <source>
        <dbReference type="Proteomes" id="UP001445335"/>
    </source>
</evidence>
<dbReference type="PANTHER" id="PTHR19211:SF14">
    <property type="entry name" value="ATP-BINDING CASSETTE SUB-FAMILY F MEMBER 1"/>
    <property type="match status" value="1"/>
</dbReference>
<reference evidence="7 8" key="1">
    <citation type="journal article" date="2024" name="Nat. Commun.">
        <title>Phylogenomics reveals the evolutionary origins of lichenization in chlorophyte algae.</title>
        <authorList>
            <person name="Puginier C."/>
            <person name="Libourel C."/>
            <person name="Otte J."/>
            <person name="Skaloud P."/>
            <person name="Haon M."/>
            <person name="Grisel S."/>
            <person name="Petersen M."/>
            <person name="Berrin J.G."/>
            <person name="Delaux P.M."/>
            <person name="Dal Grande F."/>
            <person name="Keller J."/>
        </authorList>
    </citation>
    <scope>NUCLEOTIDE SEQUENCE [LARGE SCALE GENOMIC DNA]</scope>
    <source>
        <strain evidence="7 8">SAG 245.80</strain>
    </source>
</reference>
<dbReference type="InterPro" id="IPR017871">
    <property type="entry name" value="ABC_transporter-like_CS"/>
</dbReference>
<accession>A0AAW1RXR9</accession>
<feature type="region of interest" description="Disordered" evidence="5">
    <location>
        <begin position="327"/>
        <end position="368"/>
    </location>
</feature>
<keyword evidence="2" id="KW-0547">Nucleotide-binding</keyword>
<dbReference type="InterPro" id="IPR050611">
    <property type="entry name" value="ABCF"/>
</dbReference>
<dbReference type="AlphaFoldDB" id="A0AAW1RXR9"/>
<dbReference type="FunFam" id="3.40.50.300:FF:000011">
    <property type="entry name" value="Putative ABC transporter ATP-binding component"/>
    <property type="match status" value="1"/>
</dbReference>
<evidence type="ECO:0000259" key="6">
    <source>
        <dbReference type="PROSITE" id="PS50893"/>
    </source>
</evidence>
<dbReference type="Pfam" id="PF00005">
    <property type="entry name" value="ABC_tran"/>
    <property type="match status" value="3"/>
</dbReference>
<keyword evidence="3" id="KW-0067">ATP-binding</keyword>
<feature type="domain" description="ABC transporter" evidence="6">
    <location>
        <begin position="639"/>
        <end position="862"/>
    </location>
</feature>
<feature type="domain" description="ABC transporter" evidence="6">
    <location>
        <begin position="211"/>
        <end position="558"/>
    </location>
</feature>
<dbReference type="GO" id="GO:0016887">
    <property type="term" value="F:ATP hydrolysis activity"/>
    <property type="evidence" value="ECO:0007669"/>
    <property type="project" value="InterPro"/>
</dbReference>
<proteinExistence type="predicted"/>
<sequence>MAPGALAKKADKTEPGAKKEKKDKDASKEKKGSKDGTKDKAKTKDAKPKDVKDVKDAKKEKLESKSDKPEKKTLRGLVGGAGAKLPAKAAAKPEPREAQPKPREPPPKLPPRAREDSYLGGMDLPSSESESDEERECYQPSYTPQDKATHLQTSVTQRDTKKLAEKERRQLEEAARLKEAALADDDNVFDVAFEQQGGGAEAANTVSATDIKVHNLTIRAKGKVLLDSTLLTVTAGRRYGLVGPNGMGKSTLLRMVARRQVPVPEGLDVLLVEQEVVGTLDSALAAVVAADAELMALRAEEAAILARLGDLQLEGAAVSGGPHVAGSVGYPTTTSPPAAPEESDAPAEATEPASNGGSGSGQGREVVGPVPAAAGEAGRKARRRAAAGSAGAAAAAAAAAGPGSGVAAAGAAPDHDADSDRLNDIYARMEEISAASAEARASKILHGLGFTEAMLRRATRDFSGGWRMRISLARALYIKPTVLLLDEPTNHLDLRAVLWLEEYLTRWKKTLVVVSHDRDFLNTVTTDIIHLHDFKLHYYRGNFAQFEEMYQQKRKEVNKAAEKFEKQLKAAKRTGNRVNQEKVVKNAKQTQARKARVAGASGAAYADEPLASEAPKRWSDYTVHFHFPEPTEAGITSLLQLLDVDFKYPGRDDFGLQNLNIGIDMGSRVAIVGPNGAGKTTLMNLLAGDLEPTSGEARRSHTLRVERYAQHFVDALQMDENPVEYLMRKYPQAGLKPEQMRAQLGRFGLSGHHHLQPICKLSGGQKARVVFTSISLGNPHILLLDEPTNHLDMQSIDALSDALAEFEGGVVVISHDSQLLSVVCDDEERAQVWLVENGKVQEYPGYFEDYKDELMKEISAEMDDDEPAGLTKP</sequence>
<evidence type="ECO:0000256" key="3">
    <source>
        <dbReference type="ARBA" id="ARBA00022840"/>
    </source>
</evidence>
<keyword evidence="1" id="KW-0677">Repeat</keyword>
<name>A0AAW1RXR9_9CHLO</name>
<dbReference type="InterPro" id="IPR003439">
    <property type="entry name" value="ABC_transporter-like_ATP-bd"/>
</dbReference>
<protein>
    <recommendedName>
        <fullName evidence="6">ABC transporter domain-containing protein</fullName>
    </recommendedName>
</protein>
<dbReference type="FunFam" id="3.40.50.300:FF:000549">
    <property type="entry name" value="ABC transporter ATP-binding protein arb1"/>
    <property type="match status" value="1"/>
</dbReference>
<evidence type="ECO:0000313" key="7">
    <source>
        <dbReference type="EMBL" id="KAK9838534.1"/>
    </source>
</evidence>
<evidence type="ECO:0000256" key="5">
    <source>
        <dbReference type="SAM" id="MobiDB-lite"/>
    </source>
</evidence>
<evidence type="ECO:0000256" key="4">
    <source>
        <dbReference type="SAM" id="Coils"/>
    </source>
</evidence>
<dbReference type="GO" id="GO:0005524">
    <property type="term" value="F:ATP binding"/>
    <property type="evidence" value="ECO:0007669"/>
    <property type="project" value="UniProtKB-KW"/>
</dbReference>
<keyword evidence="8" id="KW-1185">Reference proteome</keyword>
<dbReference type="InterPro" id="IPR003593">
    <property type="entry name" value="AAA+_ATPase"/>
</dbReference>
<dbReference type="SUPFAM" id="SSF52540">
    <property type="entry name" value="P-loop containing nucleoside triphosphate hydrolases"/>
    <property type="match status" value="2"/>
</dbReference>
<dbReference type="PROSITE" id="PS00211">
    <property type="entry name" value="ABC_TRANSPORTER_1"/>
    <property type="match status" value="1"/>
</dbReference>
<feature type="region of interest" description="Disordered" evidence="5">
    <location>
        <begin position="1"/>
        <end position="162"/>
    </location>
</feature>
<gene>
    <name evidence="7" type="ORF">WJX81_005967</name>
</gene>
<feature type="coiled-coil region" evidence="4">
    <location>
        <begin position="543"/>
        <end position="581"/>
    </location>
</feature>